<name>A0A841AN11_9MICO</name>
<dbReference type="RefSeq" id="WP_184236972.1">
    <property type="nucleotide sequence ID" value="NZ_JACHMJ010000001.1"/>
</dbReference>
<comment type="caution">
    <text evidence="1">The sequence shown here is derived from an EMBL/GenBank/DDBJ whole genome shotgun (WGS) entry which is preliminary data.</text>
</comment>
<organism evidence="1 2">
    <name type="scientific">Conyzicola lurida</name>
    <dbReference type="NCBI Taxonomy" id="1172621"/>
    <lineage>
        <taxon>Bacteria</taxon>
        <taxon>Bacillati</taxon>
        <taxon>Actinomycetota</taxon>
        <taxon>Actinomycetes</taxon>
        <taxon>Micrococcales</taxon>
        <taxon>Microbacteriaceae</taxon>
        <taxon>Conyzicola</taxon>
    </lineage>
</organism>
<reference evidence="1 2" key="1">
    <citation type="submission" date="2020-08" db="EMBL/GenBank/DDBJ databases">
        <title>Sequencing the genomes of 1000 actinobacteria strains.</title>
        <authorList>
            <person name="Klenk H.-P."/>
        </authorList>
    </citation>
    <scope>NUCLEOTIDE SEQUENCE [LARGE SCALE GENOMIC DNA]</scope>
    <source>
        <strain evidence="1 2">DSM 105784</strain>
    </source>
</reference>
<dbReference type="EMBL" id="JACHMJ010000001">
    <property type="protein sequence ID" value="MBB5843728.1"/>
    <property type="molecule type" value="Genomic_DNA"/>
</dbReference>
<gene>
    <name evidence="1" type="ORF">HD599_002051</name>
</gene>
<accession>A0A841AN11</accession>
<dbReference type="Gene3D" id="3.30.565.10">
    <property type="entry name" value="Histidine kinase-like ATPase, C-terminal domain"/>
    <property type="match status" value="1"/>
</dbReference>
<evidence type="ECO:0000313" key="2">
    <source>
        <dbReference type="Proteomes" id="UP000536685"/>
    </source>
</evidence>
<dbReference type="InterPro" id="IPR036890">
    <property type="entry name" value="HATPase_C_sf"/>
</dbReference>
<dbReference type="Pfam" id="PF13589">
    <property type="entry name" value="HATPase_c_3"/>
    <property type="match status" value="1"/>
</dbReference>
<dbReference type="Proteomes" id="UP000536685">
    <property type="component" value="Unassembled WGS sequence"/>
</dbReference>
<proteinExistence type="predicted"/>
<evidence type="ECO:0000313" key="1">
    <source>
        <dbReference type="EMBL" id="MBB5843728.1"/>
    </source>
</evidence>
<dbReference type="SUPFAM" id="SSF55874">
    <property type="entry name" value="ATPase domain of HSP90 chaperone/DNA topoisomerase II/histidine kinase"/>
    <property type="match status" value="1"/>
</dbReference>
<dbReference type="AlphaFoldDB" id="A0A841AN11"/>
<sequence>MTDTLPITPVVASTIGQGLEASGISAGPIEVRLSRELITLLSEQLYSSPLKAIEELVINSFDADAPSVHVIAPLSTIEPVLSVAPLIAVYDTGVGMDLAGLSDLWRVGASNKRTEQVEKVRKRKQIGKFGIGKLATYALARRVTYITSTGIGHIYAVTLSFDDFHSSPNGEAEAPVRLDVREIETTDILSQAALATALEESGLDLSTCLDSASQWTLVLLEELKGVVESISGNRLKWILSTAMPLGDFEVFLNGIGIEAKKNTYARIAEFNIAELPQKRIDTLNRATDSDWRVETLDVDNDGGPLKRLVSSQLPSGVSGSAIVTDKSLYGGKSSDLTRSHGFFVKVRGRLIGEEDPLFGSHALSYEVFNRFRAEIDADDLDIDVTAPRESAGNSPRVTALRELLVEVFNEARSQFDMKMKEKAQHGARREHERHYVYPTFVEKPLADALVQTNFDDDLNAGSEADDSWFYVEVPTAEDTKTLVASLYSTDERQPYSYRLEQRGKQERLVEFDPTEHSFTVNADHELALEFKDSPKSMDLLYHLATAEALLEVYLREAGVAAHVVGEVLQRRDNLLRGLAREQMNSPAAIAQALRDSSDSDTELEIALVIAVRSLGFVAKHLGNGGKADGVARFRDYPDGERKITLEAKASGKLPSLSALDFAGLQEHMVDEGADGCLLVAPGYPGGTREDDAAAAKRAQSLKISCWTIDQLARVVASMERHDVTARSVMQIVATRYAPAEVTLAVDALLGDSAESSRALAAEMIGAIRELETFMSDDAIRELSMIRTVLGSRGIKPSTPDARIALERLAAASQGGMTLLTGGEKFQLNVAVEELERRVADWIGTDSSSRRASTFFESSHHRKNLPEI</sequence>
<keyword evidence="2" id="KW-1185">Reference proteome</keyword>
<protein>
    <submittedName>
        <fullName evidence="1">Uncharacterized protein</fullName>
    </submittedName>
</protein>